<name>A0AA35VD40_LACSI</name>
<evidence type="ECO:0000313" key="5">
    <source>
        <dbReference type="Proteomes" id="UP001177003"/>
    </source>
</evidence>
<dbReference type="EMBL" id="OX465086">
    <property type="protein sequence ID" value="CAI9260557.1"/>
    <property type="molecule type" value="Genomic_DNA"/>
</dbReference>
<keyword evidence="5" id="KW-1185">Reference proteome</keyword>
<keyword evidence="2" id="KW-1133">Transmembrane helix</keyword>
<dbReference type="Gene3D" id="3.30.40.10">
    <property type="entry name" value="Zinc/RING finger domain, C3HC4 (zinc finger)"/>
    <property type="match status" value="1"/>
</dbReference>
<dbReference type="SMART" id="SM00184">
    <property type="entry name" value="RING"/>
    <property type="match status" value="1"/>
</dbReference>
<dbReference type="PANTHER" id="PTHR47662">
    <property type="entry name" value="RING-TYPE DOMAIN-CONTAINING PROTEIN"/>
    <property type="match status" value="1"/>
</dbReference>
<dbReference type="GO" id="GO:0008270">
    <property type="term" value="F:zinc ion binding"/>
    <property type="evidence" value="ECO:0007669"/>
    <property type="project" value="UniProtKB-KW"/>
</dbReference>
<dbReference type="InterPro" id="IPR001841">
    <property type="entry name" value="Znf_RING"/>
</dbReference>
<keyword evidence="2" id="KW-0472">Membrane</keyword>
<proteinExistence type="predicted"/>
<protein>
    <recommendedName>
        <fullName evidence="3">RING-type domain-containing protein</fullName>
    </recommendedName>
</protein>
<sequence>MFPESRISSYVVSIATYLIWAWDFMTHLSFFQQRVQLDQVVGNHHQQLGVTQFHQKMSFEEPVECAVCLSKIEEDDEIRVLRCDHLFHKGCLDRCIEYKHTACPLCRDILAGPRMVCELGRELLVFAFCSNNSSSDDDFDRWWIR</sequence>
<accession>A0AA35VD40</accession>
<dbReference type="PROSITE" id="PS50089">
    <property type="entry name" value="ZF_RING_2"/>
    <property type="match status" value="1"/>
</dbReference>
<gene>
    <name evidence="4" type="ORF">LSALG_LOCUS1388</name>
</gene>
<keyword evidence="1" id="KW-0862">Zinc</keyword>
<evidence type="ECO:0000259" key="3">
    <source>
        <dbReference type="PROSITE" id="PS50089"/>
    </source>
</evidence>
<dbReference type="InterPro" id="IPR013083">
    <property type="entry name" value="Znf_RING/FYVE/PHD"/>
</dbReference>
<dbReference type="PANTHER" id="PTHR47662:SF1">
    <property type="entry name" value="RING-TYPE DOMAIN-CONTAINING PROTEIN"/>
    <property type="match status" value="1"/>
</dbReference>
<evidence type="ECO:0000313" key="4">
    <source>
        <dbReference type="EMBL" id="CAI9260557.1"/>
    </source>
</evidence>
<dbReference type="Pfam" id="PF13639">
    <property type="entry name" value="zf-RING_2"/>
    <property type="match status" value="1"/>
</dbReference>
<evidence type="ECO:0000256" key="1">
    <source>
        <dbReference type="PROSITE-ProRule" id="PRU00175"/>
    </source>
</evidence>
<dbReference type="Proteomes" id="UP001177003">
    <property type="component" value="Chromosome 0"/>
</dbReference>
<evidence type="ECO:0000256" key="2">
    <source>
        <dbReference type="SAM" id="Phobius"/>
    </source>
</evidence>
<keyword evidence="2" id="KW-0812">Transmembrane</keyword>
<feature type="domain" description="RING-type" evidence="3">
    <location>
        <begin position="65"/>
        <end position="107"/>
    </location>
</feature>
<feature type="transmembrane region" description="Helical" evidence="2">
    <location>
        <begin position="7"/>
        <end position="25"/>
    </location>
</feature>
<keyword evidence="1" id="KW-0863">Zinc-finger</keyword>
<organism evidence="4 5">
    <name type="scientific">Lactuca saligna</name>
    <name type="common">Willowleaf lettuce</name>
    <dbReference type="NCBI Taxonomy" id="75948"/>
    <lineage>
        <taxon>Eukaryota</taxon>
        <taxon>Viridiplantae</taxon>
        <taxon>Streptophyta</taxon>
        <taxon>Embryophyta</taxon>
        <taxon>Tracheophyta</taxon>
        <taxon>Spermatophyta</taxon>
        <taxon>Magnoliopsida</taxon>
        <taxon>eudicotyledons</taxon>
        <taxon>Gunneridae</taxon>
        <taxon>Pentapetalae</taxon>
        <taxon>asterids</taxon>
        <taxon>campanulids</taxon>
        <taxon>Asterales</taxon>
        <taxon>Asteraceae</taxon>
        <taxon>Cichorioideae</taxon>
        <taxon>Cichorieae</taxon>
        <taxon>Lactucinae</taxon>
        <taxon>Lactuca</taxon>
    </lineage>
</organism>
<dbReference type="AlphaFoldDB" id="A0AA35VD40"/>
<reference evidence="4" key="1">
    <citation type="submission" date="2023-04" db="EMBL/GenBank/DDBJ databases">
        <authorList>
            <person name="Vijverberg K."/>
            <person name="Xiong W."/>
            <person name="Schranz E."/>
        </authorList>
    </citation>
    <scope>NUCLEOTIDE SEQUENCE</scope>
</reference>
<keyword evidence="1" id="KW-0479">Metal-binding</keyword>
<dbReference type="SUPFAM" id="SSF57850">
    <property type="entry name" value="RING/U-box"/>
    <property type="match status" value="1"/>
</dbReference>